<proteinExistence type="inferred from homology"/>
<dbReference type="FunFam" id="3.20.20.80:FF:000012">
    <property type="entry name" value="Mannan endo-1,4-beta-mannosidase 6"/>
    <property type="match status" value="1"/>
</dbReference>
<evidence type="ECO:0000256" key="4">
    <source>
        <dbReference type="ARBA" id="ARBA00022801"/>
    </source>
</evidence>
<organism evidence="8 9">
    <name type="scientific">Asparagus officinalis</name>
    <name type="common">Garden asparagus</name>
    <dbReference type="NCBI Taxonomy" id="4686"/>
    <lineage>
        <taxon>Eukaryota</taxon>
        <taxon>Viridiplantae</taxon>
        <taxon>Streptophyta</taxon>
        <taxon>Embryophyta</taxon>
        <taxon>Tracheophyta</taxon>
        <taxon>Spermatophyta</taxon>
        <taxon>Magnoliopsida</taxon>
        <taxon>Liliopsida</taxon>
        <taxon>Asparagales</taxon>
        <taxon>Asparagaceae</taxon>
        <taxon>Asparagoideae</taxon>
        <taxon>Asparagus</taxon>
    </lineage>
</organism>
<evidence type="ECO:0000313" key="8">
    <source>
        <dbReference type="EMBL" id="ONK68059.1"/>
    </source>
</evidence>
<name>A0A5P1ETK9_ASPOF</name>
<dbReference type="EMBL" id="CM007385">
    <property type="protein sequence ID" value="ONK68059.1"/>
    <property type="molecule type" value="Genomic_DNA"/>
</dbReference>
<dbReference type="Gene3D" id="3.20.20.80">
    <property type="entry name" value="Glycosidases"/>
    <property type="match status" value="1"/>
</dbReference>
<dbReference type="PANTHER" id="PTHR31451:SF60">
    <property type="entry name" value="MANNAN ENDO-1,4-BETA-MANNOSIDASE 1"/>
    <property type="match status" value="1"/>
</dbReference>
<accession>A0A5P1ETK9</accession>
<dbReference type="GO" id="GO:0016985">
    <property type="term" value="F:mannan endo-1,4-beta-mannosidase activity"/>
    <property type="evidence" value="ECO:0007669"/>
    <property type="project" value="UniProtKB-EC"/>
</dbReference>
<dbReference type="Proteomes" id="UP000243459">
    <property type="component" value="Chromosome 5"/>
</dbReference>
<reference evidence="9" key="1">
    <citation type="journal article" date="2017" name="Nat. Commun.">
        <title>The asparagus genome sheds light on the origin and evolution of a young Y chromosome.</title>
        <authorList>
            <person name="Harkess A."/>
            <person name="Zhou J."/>
            <person name="Xu C."/>
            <person name="Bowers J.E."/>
            <person name="Van der Hulst R."/>
            <person name="Ayyampalayam S."/>
            <person name="Mercati F."/>
            <person name="Riccardi P."/>
            <person name="McKain M.R."/>
            <person name="Kakrana A."/>
            <person name="Tang H."/>
            <person name="Ray J."/>
            <person name="Groenendijk J."/>
            <person name="Arikit S."/>
            <person name="Mathioni S.M."/>
            <person name="Nakano M."/>
            <person name="Shan H."/>
            <person name="Telgmann-Rauber A."/>
            <person name="Kanno A."/>
            <person name="Yue Z."/>
            <person name="Chen H."/>
            <person name="Li W."/>
            <person name="Chen Y."/>
            <person name="Xu X."/>
            <person name="Zhang Y."/>
            <person name="Luo S."/>
            <person name="Chen H."/>
            <person name="Gao J."/>
            <person name="Mao Z."/>
            <person name="Pires J.C."/>
            <person name="Luo M."/>
            <person name="Kudrna D."/>
            <person name="Wing R.A."/>
            <person name="Meyers B.C."/>
            <person name="Yi K."/>
            <person name="Kong H."/>
            <person name="Lavrijsen P."/>
            <person name="Sunseri F."/>
            <person name="Falavigna A."/>
            <person name="Ye Y."/>
            <person name="Leebens-Mack J.H."/>
            <person name="Chen G."/>
        </authorList>
    </citation>
    <scope>NUCLEOTIDE SEQUENCE [LARGE SCALE GENOMIC DNA]</scope>
    <source>
        <strain evidence="9">cv. DH0086</strain>
    </source>
</reference>
<dbReference type="EC" id="3.2.1.78" evidence="3"/>
<evidence type="ECO:0000256" key="5">
    <source>
        <dbReference type="ARBA" id="ARBA00023295"/>
    </source>
</evidence>
<evidence type="ECO:0000256" key="6">
    <source>
        <dbReference type="SAM" id="SignalP"/>
    </source>
</evidence>
<dbReference type="OrthoDB" id="406631at2759"/>
<dbReference type="OMA" id="TPQPFRM"/>
<dbReference type="InterPro" id="IPR017853">
    <property type="entry name" value="GH"/>
</dbReference>
<feature type="domain" description="Glycoside hydrolase family 5" evidence="7">
    <location>
        <begin position="29"/>
        <end position="361"/>
    </location>
</feature>
<keyword evidence="5" id="KW-0326">Glycosidase</keyword>
<evidence type="ECO:0000313" key="9">
    <source>
        <dbReference type="Proteomes" id="UP000243459"/>
    </source>
</evidence>
<dbReference type="PANTHER" id="PTHR31451">
    <property type="match status" value="1"/>
</dbReference>
<protein>
    <recommendedName>
        <fullName evidence="3">mannan endo-1,4-beta-mannosidase</fullName>
        <ecNumber evidence="3">3.2.1.78</ecNumber>
    </recommendedName>
</protein>
<feature type="signal peptide" evidence="6">
    <location>
        <begin position="1"/>
        <end position="20"/>
    </location>
</feature>
<evidence type="ECO:0000256" key="3">
    <source>
        <dbReference type="ARBA" id="ARBA00012706"/>
    </source>
</evidence>
<evidence type="ECO:0000256" key="2">
    <source>
        <dbReference type="ARBA" id="ARBA00005641"/>
    </source>
</evidence>
<comment type="catalytic activity">
    <reaction evidence="1">
        <text>Random hydrolysis of (1-&gt;4)-beta-D-mannosidic linkages in mannans, galactomannans and glucomannans.</text>
        <dbReference type="EC" id="3.2.1.78"/>
    </reaction>
</comment>
<keyword evidence="4" id="KW-0378">Hydrolase</keyword>
<dbReference type="Gramene" id="ONK68059">
    <property type="protein sequence ID" value="ONK68059"/>
    <property type="gene ID" value="A4U43_C05F6980"/>
</dbReference>
<feature type="chain" id="PRO_5024288044" description="mannan endo-1,4-beta-mannosidase" evidence="6">
    <location>
        <begin position="21"/>
        <end position="411"/>
    </location>
</feature>
<comment type="similarity">
    <text evidence="2">Belongs to the glycosyl hydrolase 5 (cellulase A) family.</text>
</comment>
<evidence type="ECO:0000256" key="1">
    <source>
        <dbReference type="ARBA" id="ARBA00001678"/>
    </source>
</evidence>
<dbReference type="InterPro" id="IPR045053">
    <property type="entry name" value="MAN-like"/>
</dbReference>
<keyword evidence="9" id="KW-1185">Reference proteome</keyword>
<dbReference type="GO" id="GO:0000272">
    <property type="term" value="P:polysaccharide catabolic process"/>
    <property type="evidence" value="ECO:0007669"/>
    <property type="project" value="InterPro"/>
</dbReference>
<evidence type="ECO:0000259" key="7">
    <source>
        <dbReference type="Pfam" id="PF26410"/>
    </source>
</evidence>
<gene>
    <name evidence="8" type="ORF">A4U43_C05F6980</name>
</gene>
<dbReference type="Pfam" id="PF26410">
    <property type="entry name" value="GH5_mannosidase"/>
    <property type="match status" value="1"/>
</dbReference>
<dbReference type="SUPFAM" id="SSF51445">
    <property type="entry name" value="(Trans)glycosidases"/>
    <property type="match status" value="1"/>
</dbReference>
<dbReference type="AlphaFoldDB" id="A0A5P1ETK9"/>
<keyword evidence="6" id="KW-0732">Signal</keyword>
<sequence>MRRMSLWVIFLLVLFLKKECINVEGRGGFIRTNGCHFNVNGNPFLANGFNAYWLMYLGSDPSQRGKVSDAFSQASSHGLTVCRTWAFNDGGSSPLQSSPGFYNEQMFKGLDFVVSEAGRYKIRLILSLVNNYEDFGGKKQYVEWARSQGQIIGSEDDFFTNRVVKGYYKNHVKAVLTRLNTVTGVAYKDDPTIFAWELINEPRSPSDLSGKSIQSWITEMASHVKSIDSNHLLEAGLEGFYGPSSSQMNQLNPGFQVGTDFISNNQIPEIDFATLHSYPDQWLSNTSDQQQLVFLNTWLDTHVEDSRNILKKPLYLSEFGKSWKDPGYNSSQRDAMFNTVYNKIYVSARTGGATAGGLFWQLLTPGMDSFRDGYEIVLDENSSISRVITVQSRKLHSLGKFHARMKKVKGE</sequence>
<dbReference type="InterPro" id="IPR001547">
    <property type="entry name" value="Glyco_hydro_5"/>
</dbReference>